<evidence type="ECO:0000256" key="3">
    <source>
        <dbReference type="ARBA" id="ARBA00022448"/>
    </source>
</evidence>
<dbReference type="GO" id="GO:0016020">
    <property type="term" value="C:membrane"/>
    <property type="evidence" value="ECO:0007669"/>
    <property type="project" value="UniProtKB-SubCell"/>
</dbReference>
<sequence>MSSGFRLDTDGWTKEFEECKQLAQETLQLIQERNLRHPTGGPDASRLSAAARKKLGTLGVQLDRLLRWLDGSEAASQLSEPERNRRRDQLYDLRNRREGMQLSIKRNQGQGDREALFGGASGSGGPLPPRETEATAPLDNRGLLGLQQQVMRQQDEQLEVMERTVISTKHIALAIGEEVELQTRLLDDLAEDVDVTQSRLKAATARVRHLLRTSSNWRMGLCVFLLIVTLVAVVLISLRIARLFV</sequence>
<accession>A0A2J7ZMQ8</accession>
<feature type="transmembrane region" description="Helical" evidence="9">
    <location>
        <begin position="217"/>
        <end position="238"/>
    </location>
</feature>
<dbReference type="GO" id="GO:0005484">
    <property type="term" value="F:SNAP receptor activity"/>
    <property type="evidence" value="ECO:0007669"/>
    <property type="project" value="InterPro"/>
</dbReference>
<comment type="similarity">
    <text evidence="2">Belongs to the syntaxin family.</text>
</comment>
<name>A0A2J7ZMQ8_9CHLO</name>
<dbReference type="InterPro" id="IPR000727">
    <property type="entry name" value="T_SNARE_dom"/>
</dbReference>
<keyword evidence="12" id="KW-1185">Reference proteome</keyword>
<dbReference type="PROSITE" id="PS50192">
    <property type="entry name" value="T_SNARE"/>
    <property type="match status" value="1"/>
</dbReference>
<reference evidence="11 12" key="1">
    <citation type="journal article" date="2017" name="Mol. Biol. Evol.">
        <title>The 4-celled Tetrabaena socialis nuclear genome reveals the essential components for genetic control of cell number at the origin of multicellularity in the volvocine lineage.</title>
        <authorList>
            <person name="Featherston J."/>
            <person name="Arakaki Y."/>
            <person name="Hanschen E.R."/>
            <person name="Ferris P.J."/>
            <person name="Michod R.E."/>
            <person name="Olson B.J.S.C."/>
            <person name="Nozaki H."/>
            <person name="Durand P.M."/>
        </authorList>
    </citation>
    <scope>NUCLEOTIDE SEQUENCE [LARGE SCALE GENOMIC DNA]</scope>
    <source>
        <strain evidence="11 12">NIES-571</strain>
    </source>
</reference>
<keyword evidence="7 9" id="KW-0472">Membrane</keyword>
<evidence type="ECO:0000313" key="11">
    <source>
        <dbReference type="EMBL" id="PNH01546.1"/>
    </source>
</evidence>
<evidence type="ECO:0000256" key="4">
    <source>
        <dbReference type="ARBA" id="ARBA00022692"/>
    </source>
</evidence>
<protein>
    <submittedName>
        <fullName evidence="11">Syntaxin-52</fullName>
    </submittedName>
</protein>
<dbReference type="PANTHER" id="PTHR12791">
    <property type="entry name" value="GOLGI SNARE BET1-RELATED"/>
    <property type="match status" value="1"/>
</dbReference>
<keyword evidence="6 9" id="KW-1133">Transmembrane helix</keyword>
<evidence type="ECO:0000256" key="1">
    <source>
        <dbReference type="ARBA" id="ARBA00004167"/>
    </source>
</evidence>
<dbReference type="Proteomes" id="UP000236333">
    <property type="component" value="Unassembled WGS sequence"/>
</dbReference>
<dbReference type="GO" id="GO:0006886">
    <property type="term" value="P:intracellular protein transport"/>
    <property type="evidence" value="ECO:0007669"/>
    <property type="project" value="InterPro"/>
</dbReference>
<evidence type="ECO:0000256" key="8">
    <source>
        <dbReference type="SAM" id="MobiDB-lite"/>
    </source>
</evidence>
<gene>
    <name evidence="11" type="ORF">TSOC_012559</name>
</gene>
<evidence type="ECO:0000256" key="9">
    <source>
        <dbReference type="SAM" id="Phobius"/>
    </source>
</evidence>
<dbReference type="OrthoDB" id="428895at2759"/>
<dbReference type="AlphaFoldDB" id="A0A2J7ZMQ8"/>
<evidence type="ECO:0000256" key="6">
    <source>
        <dbReference type="ARBA" id="ARBA00022989"/>
    </source>
</evidence>
<evidence type="ECO:0000259" key="10">
    <source>
        <dbReference type="PROSITE" id="PS50192"/>
    </source>
</evidence>
<evidence type="ECO:0000256" key="7">
    <source>
        <dbReference type="ARBA" id="ARBA00023136"/>
    </source>
</evidence>
<dbReference type="PROSITE" id="PS00914">
    <property type="entry name" value="SYNTAXIN"/>
    <property type="match status" value="1"/>
</dbReference>
<evidence type="ECO:0000256" key="2">
    <source>
        <dbReference type="ARBA" id="ARBA00009063"/>
    </source>
</evidence>
<evidence type="ECO:0000313" key="12">
    <source>
        <dbReference type="Proteomes" id="UP000236333"/>
    </source>
</evidence>
<organism evidence="11 12">
    <name type="scientific">Tetrabaena socialis</name>
    <dbReference type="NCBI Taxonomy" id="47790"/>
    <lineage>
        <taxon>Eukaryota</taxon>
        <taxon>Viridiplantae</taxon>
        <taxon>Chlorophyta</taxon>
        <taxon>core chlorophytes</taxon>
        <taxon>Chlorophyceae</taxon>
        <taxon>CS clade</taxon>
        <taxon>Chlamydomonadales</taxon>
        <taxon>Tetrabaenaceae</taxon>
        <taxon>Tetrabaena</taxon>
    </lineage>
</organism>
<dbReference type="Pfam" id="PF05739">
    <property type="entry name" value="SNARE"/>
    <property type="match status" value="1"/>
</dbReference>
<dbReference type="Gene3D" id="1.20.5.110">
    <property type="match status" value="1"/>
</dbReference>
<dbReference type="InterPro" id="IPR006012">
    <property type="entry name" value="Syntaxin/epimorphin_CS"/>
</dbReference>
<proteinExistence type="inferred from homology"/>
<keyword evidence="3" id="KW-0813">Transport</keyword>
<dbReference type="CDD" id="cd15841">
    <property type="entry name" value="SNARE_Qc"/>
    <property type="match status" value="1"/>
</dbReference>
<evidence type="ECO:0000256" key="5">
    <source>
        <dbReference type="ARBA" id="ARBA00022927"/>
    </source>
</evidence>
<feature type="region of interest" description="Disordered" evidence="8">
    <location>
        <begin position="98"/>
        <end position="135"/>
    </location>
</feature>
<keyword evidence="5" id="KW-0653">Protein transport</keyword>
<comment type="subcellular location">
    <subcellularLocation>
        <location evidence="1">Membrane</location>
        <topology evidence="1">Single-pass membrane protein</topology>
    </subcellularLocation>
</comment>
<dbReference type="SUPFAM" id="SSF58038">
    <property type="entry name" value="SNARE fusion complex"/>
    <property type="match status" value="1"/>
</dbReference>
<keyword evidence="4 9" id="KW-0812">Transmembrane</keyword>
<comment type="caution">
    <text evidence="11">The sequence shown here is derived from an EMBL/GenBank/DDBJ whole genome shotgun (WGS) entry which is preliminary data.</text>
</comment>
<feature type="domain" description="T-SNARE coiled-coil homology" evidence="10">
    <location>
        <begin position="148"/>
        <end position="210"/>
    </location>
</feature>
<dbReference type="EMBL" id="PGGS01000863">
    <property type="protein sequence ID" value="PNH01546.1"/>
    <property type="molecule type" value="Genomic_DNA"/>
</dbReference>
<dbReference type="SMART" id="SM00397">
    <property type="entry name" value="t_SNARE"/>
    <property type="match status" value="1"/>
</dbReference>